<evidence type="ECO:0000313" key="3">
    <source>
        <dbReference type="EMBL" id="KAK9794052.1"/>
    </source>
</evidence>
<keyword evidence="4" id="KW-1185">Reference proteome</keyword>
<dbReference type="EMBL" id="JALJOQ010000143">
    <property type="protein sequence ID" value="KAK9794051.1"/>
    <property type="molecule type" value="Genomic_DNA"/>
</dbReference>
<evidence type="ECO:0000313" key="4">
    <source>
        <dbReference type="Proteomes" id="UP001465755"/>
    </source>
</evidence>
<reference evidence="3 4" key="1">
    <citation type="journal article" date="2024" name="Nat. Commun.">
        <title>Phylogenomics reveals the evolutionary origins of lichenization in chlorophyte algae.</title>
        <authorList>
            <person name="Puginier C."/>
            <person name="Libourel C."/>
            <person name="Otte J."/>
            <person name="Skaloud P."/>
            <person name="Haon M."/>
            <person name="Grisel S."/>
            <person name="Petersen M."/>
            <person name="Berrin J.G."/>
            <person name="Delaux P.M."/>
            <person name="Dal Grande F."/>
            <person name="Keller J."/>
        </authorList>
    </citation>
    <scope>NUCLEOTIDE SEQUENCE [LARGE SCALE GENOMIC DNA]</scope>
    <source>
        <strain evidence="3 4">SAG 2036</strain>
    </source>
</reference>
<comment type="caution">
    <text evidence="3">The sequence shown here is derived from an EMBL/GenBank/DDBJ whole genome shotgun (WGS) entry which is preliminary data.</text>
</comment>
<sequence>MSSESSASNSASKSSEKHRTGKFARKIASKLSLGKSKDKHGSSSAILETSDAPQHSNLSEASSQPDTPQAAGQVVKSGGLPGSTDSSGTFHSKEHEQQLPTYSPLSGELRHNTSMKAGQGAYASSAEQESHGAGVRPLGPEKAARQLQTDFRTIAGAGHKSSGSGTAGSGERSSAFVPNTSSGLAPSDAVLHQEGTKSPSPTPPTPQNSIDPALAAQRTNTQG</sequence>
<feature type="compositionally biased region" description="Basic residues" evidence="1">
    <location>
        <begin position="19"/>
        <end position="28"/>
    </location>
</feature>
<feature type="compositionally biased region" description="Low complexity" evidence="1">
    <location>
        <begin position="1"/>
        <end position="13"/>
    </location>
</feature>
<evidence type="ECO:0000256" key="1">
    <source>
        <dbReference type="SAM" id="MobiDB-lite"/>
    </source>
</evidence>
<feature type="region of interest" description="Disordered" evidence="1">
    <location>
        <begin position="1"/>
        <end position="223"/>
    </location>
</feature>
<evidence type="ECO:0000313" key="2">
    <source>
        <dbReference type="EMBL" id="KAK9794051.1"/>
    </source>
</evidence>
<protein>
    <submittedName>
        <fullName evidence="3">Uncharacterized protein</fullName>
    </submittedName>
</protein>
<reference evidence="3" key="2">
    <citation type="submission" date="2024-04" db="EMBL/GenBank/DDBJ databases">
        <authorList>
            <person name="Dal Grande F."/>
            <person name="Keller J."/>
            <person name="Delaux P.-M."/>
        </authorList>
    </citation>
    <scope>NUCLEOTIDE SEQUENCE</scope>
    <source>
        <strain evidence="3">SAG 2036</strain>
    </source>
</reference>
<dbReference type="AlphaFoldDB" id="A0AAW1NTN9"/>
<proteinExistence type="predicted"/>
<name>A0AAW1NTN9_9CHLO</name>
<feature type="compositionally biased region" description="Polar residues" evidence="1">
    <location>
        <begin position="42"/>
        <end position="67"/>
    </location>
</feature>
<gene>
    <name evidence="2" type="ORF">WJX73_008710</name>
    <name evidence="3" type="ORF">WJX73_008726</name>
</gene>
<dbReference type="Proteomes" id="UP001465755">
    <property type="component" value="Unassembled WGS sequence"/>
</dbReference>
<organism evidence="3 4">
    <name type="scientific">Symbiochloris irregularis</name>
    <dbReference type="NCBI Taxonomy" id="706552"/>
    <lineage>
        <taxon>Eukaryota</taxon>
        <taxon>Viridiplantae</taxon>
        <taxon>Chlorophyta</taxon>
        <taxon>core chlorophytes</taxon>
        <taxon>Trebouxiophyceae</taxon>
        <taxon>Trebouxiales</taxon>
        <taxon>Trebouxiaceae</taxon>
        <taxon>Symbiochloris</taxon>
    </lineage>
</organism>
<accession>A0AAW1NTN9</accession>
<dbReference type="EMBL" id="JALJOQ010000143">
    <property type="protein sequence ID" value="KAK9794052.1"/>
    <property type="molecule type" value="Genomic_DNA"/>
</dbReference>